<dbReference type="EMBL" id="FRCP01000006">
    <property type="protein sequence ID" value="SHM13570.1"/>
    <property type="molecule type" value="Genomic_DNA"/>
</dbReference>
<dbReference type="OrthoDB" id="1906683at2"/>
<proteinExistence type="predicted"/>
<dbReference type="InterPro" id="IPR024984">
    <property type="entry name" value="DUF3888"/>
</dbReference>
<reference evidence="1 2" key="1">
    <citation type="submission" date="2016-11" db="EMBL/GenBank/DDBJ databases">
        <authorList>
            <person name="Jaros S."/>
            <person name="Januszkiewicz K."/>
            <person name="Wedrychowicz H."/>
        </authorList>
    </citation>
    <scope>NUCLEOTIDE SEQUENCE [LARGE SCALE GENOMIC DNA]</scope>
    <source>
        <strain evidence="1 2">DSM 15930</strain>
    </source>
</reference>
<evidence type="ECO:0000313" key="1">
    <source>
        <dbReference type="EMBL" id="SHM13570.1"/>
    </source>
</evidence>
<gene>
    <name evidence="1" type="ORF">SAMN02746066_00962</name>
</gene>
<dbReference type="AlphaFoldDB" id="A0A1M7GBA9"/>
<keyword evidence="2" id="KW-1185">Reference proteome</keyword>
<organism evidence="1 2">
    <name type="scientific">Anaerosporobacter mobilis DSM 15930</name>
    <dbReference type="NCBI Taxonomy" id="1120996"/>
    <lineage>
        <taxon>Bacteria</taxon>
        <taxon>Bacillati</taxon>
        <taxon>Bacillota</taxon>
        <taxon>Clostridia</taxon>
        <taxon>Lachnospirales</taxon>
        <taxon>Lachnospiraceae</taxon>
        <taxon>Anaerosporobacter</taxon>
    </lineage>
</organism>
<sequence>MQKPITESTFQSIVCVLLFLFAVILCTADYMEQKKVETLSMEAVSEEDLKSQTIVALLRNNIEKDLSEYYDKRFIVPLEYFLYEMKLMHLRPIQSGYEMLVGITPVIGPHDAVGYDELTYVVDYAGDLTLKQHKHIKDYELPDRYRDIQK</sequence>
<dbReference type="Proteomes" id="UP000184038">
    <property type="component" value="Unassembled WGS sequence"/>
</dbReference>
<protein>
    <recommendedName>
        <fullName evidence="3">DUF3888 domain-containing protein</fullName>
    </recommendedName>
</protein>
<name>A0A1M7GBA9_9FIRM</name>
<evidence type="ECO:0008006" key="3">
    <source>
        <dbReference type="Google" id="ProtNLM"/>
    </source>
</evidence>
<dbReference type="Pfam" id="PF13027">
    <property type="entry name" value="DUF3888"/>
    <property type="match status" value="1"/>
</dbReference>
<dbReference type="RefSeq" id="WP_073283677.1">
    <property type="nucleotide sequence ID" value="NZ_FRCP01000006.1"/>
</dbReference>
<accession>A0A1M7GBA9</accession>
<dbReference type="STRING" id="1120996.SAMN02746066_00962"/>
<evidence type="ECO:0000313" key="2">
    <source>
        <dbReference type="Proteomes" id="UP000184038"/>
    </source>
</evidence>